<keyword evidence="4" id="KW-1185">Reference proteome</keyword>
<dbReference type="InterPro" id="IPR020091">
    <property type="entry name" value="PTN/MK_diS_sf"/>
</dbReference>
<feature type="signal peptide" evidence="1">
    <location>
        <begin position="1"/>
        <end position="20"/>
    </location>
</feature>
<keyword evidence="1" id="KW-0732">Signal</keyword>
<dbReference type="Pfam" id="PF01091">
    <property type="entry name" value="PTN_MK_C"/>
    <property type="match status" value="6"/>
</dbReference>
<feature type="chain" id="PRO_5044746634" description="Pleiotrophin/Midkine C-terminal domain-containing protein" evidence="1">
    <location>
        <begin position="21"/>
        <end position="637"/>
    </location>
</feature>
<organism evidence="3 4">
    <name type="scientific">Sinanodonta woodiana</name>
    <name type="common">Chinese pond mussel</name>
    <name type="synonym">Anodonta woodiana</name>
    <dbReference type="NCBI Taxonomy" id="1069815"/>
    <lineage>
        <taxon>Eukaryota</taxon>
        <taxon>Metazoa</taxon>
        <taxon>Spiralia</taxon>
        <taxon>Lophotrochozoa</taxon>
        <taxon>Mollusca</taxon>
        <taxon>Bivalvia</taxon>
        <taxon>Autobranchia</taxon>
        <taxon>Heteroconchia</taxon>
        <taxon>Palaeoheterodonta</taxon>
        <taxon>Unionida</taxon>
        <taxon>Unionoidea</taxon>
        <taxon>Unionidae</taxon>
        <taxon>Unioninae</taxon>
        <taxon>Sinanodonta</taxon>
    </lineage>
</organism>
<feature type="domain" description="Pleiotrophin/Midkine C-terminal" evidence="2">
    <location>
        <begin position="494"/>
        <end position="544"/>
    </location>
</feature>
<gene>
    <name evidence="3" type="ORF">ACJMK2_029588</name>
</gene>
<dbReference type="Proteomes" id="UP001634394">
    <property type="component" value="Unassembled WGS sequence"/>
</dbReference>
<accession>A0ABD3XEA0</accession>
<feature type="domain" description="Pleiotrophin/Midkine C-terminal" evidence="2">
    <location>
        <begin position="447"/>
        <end position="492"/>
    </location>
</feature>
<reference evidence="3 4" key="1">
    <citation type="submission" date="2024-11" db="EMBL/GenBank/DDBJ databases">
        <title>Chromosome-level genome assembly of the freshwater bivalve Anodonta woodiana.</title>
        <authorList>
            <person name="Chen X."/>
        </authorList>
    </citation>
    <scope>NUCLEOTIDE SEQUENCE [LARGE SCALE GENOMIC DNA]</scope>
    <source>
        <strain evidence="3">MN2024</strain>
        <tissue evidence="3">Gills</tissue>
    </source>
</reference>
<feature type="domain" description="Pleiotrophin/Midkine C-terminal" evidence="2">
    <location>
        <begin position="185"/>
        <end position="233"/>
    </location>
</feature>
<sequence>MRSFGLILLLVLLSVCMILARKNKASKIEKTAGCKYGRPTKKGECINGIRSVTLPLKFSKGGATCDPEKSLDIPCRMKDTAKPKKGLCQYRKEPPTECDATNKRQIKKTLVSGDISCPPELNKEVPCRAHIKKEKKKRTNCQYSATFTECNVTTNTRTMVKKLVSGDDTCELEILKEKPCKQSTKGCKYHKTFGKCNPDTQKVTITMTLKAGNQAECEQTKTVEVKCRHIMKQRGCKYQQGTWSDCDPDTNKKTKVLRLKLGDPASCPKTKPVVRPCKRKKRVKNISRPKTGRVCKYKKVPFETCDPETNTRSRNLFLRKGDPDTCNATKLETRPCGKKSRKGKGGCAYRKGPWSACRASTNTVTRTLTLIEGDPEKCNQTITETGRCRTKHLKPQECKYRRTVWGDCDPITNKKSMVMTLKSGDQPYCQTTKLLEKECKRKMQNIGKVCKYQFGEWGSCDLATNTRSRTLTLRSGNAAVCSQTKNDTRKCKIACKFREGKWSECNPQTLQMQRVDTIIKGSEAFCEKSRLITKKCQLGKKKKKKCKYDFGTWSECNALTNKRTRVKHLIAGGSEVCEEEKVDSKSCTRPNGKVRCFFGQWGEYEPCMNGVQKKQREVIQGGVDCQKKAVKMKSCAR</sequence>
<dbReference type="InterPro" id="IPR020090">
    <property type="entry name" value="PTN/MK_C_dom"/>
</dbReference>
<dbReference type="InterPro" id="IPR038130">
    <property type="entry name" value="PTN/MK_C_dom_sf"/>
</dbReference>
<feature type="domain" description="Pleiotrophin/Midkine C-terminal" evidence="2">
    <location>
        <begin position="294"/>
        <end position="345"/>
    </location>
</feature>
<evidence type="ECO:0000313" key="3">
    <source>
        <dbReference type="EMBL" id="KAL3883312.1"/>
    </source>
</evidence>
<evidence type="ECO:0000259" key="2">
    <source>
        <dbReference type="Pfam" id="PF01091"/>
    </source>
</evidence>
<dbReference type="PANTHER" id="PTHR21050:SF1">
    <property type="entry name" value="MIDKINE AND PLEIOTROPHIN 1, ISOFORM A-RELATED"/>
    <property type="match status" value="1"/>
</dbReference>
<feature type="domain" description="Pleiotrophin/Midkine C-terminal" evidence="2">
    <location>
        <begin position="396"/>
        <end position="444"/>
    </location>
</feature>
<comment type="caution">
    <text evidence="3">The sequence shown here is derived from an EMBL/GenBank/DDBJ whole genome shotgun (WGS) entry which is preliminary data.</text>
</comment>
<dbReference type="SUPFAM" id="SSF57288">
    <property type="entry name" value="Midkine"/>
    <property type="match status" value="1"/>
</dbReference>
<evidence type="ECO:0000256" key="1">
    <source>
        <dbReference type="SAM" id="SignalP"/>
    </source>
</evidence>
<dbReference type="EMBL" id="JBJQND010000003">
    <property type="protein sequence ID" value="KAL3883312.1"/>
    <property type="molecule type" value="Genomic_DNA"/>
</dbReference>
<dbReference type="AlphaFoldDB" id="A0ABD3XEA0"/>
<name>A0ABD3XEA0_SINWO</name>
<evidence type="ECO:0000313" key="4">
    <source>
        <dbReference type="Proteomes" id="UP001634394"/>
    </source>
</evidence>
<proteinExistence type="predicted"/>
<protein>
    <recommendedName>
        <fullName evidence="2">Pleiotrophin/Midkine C-terminal domain-containing protein</fullName>
    </recommendedName>
</protein>
<feature type="domain" description="Pleiotrophin/Midkine C-terminal" evidence="2">
    <location>
        <begin position="235"/>
        <end position="285"/>
    </location>
</feature>
<dbReference type="PANTHER" id="PTHR21050">
    <property type="entry name" value="MIDKINE AND PLEIOTROPHIN 1, ISOFORM A-RELATED"/>
    <property type="match status" value="1"/>
</dbReference>
<dbReference type="Gene3D" id="2.30.90.10">
    <property type="entry name" value="Heparin-binding Growth Factor, Midkine, Chain A- C-terminal Domain"/>
    <property type="match status" value="8"/>
</dbReference>